<name>A0A165GTK1_XYLHT</name>
<dbReference type="OrthoDB" id="4777353at2759"/>
<dbReference type="EMBL" id="KV407458">
    <property type="protein sequence ID" value="KZF22581.1"/>
    <property type="molecule type" value="Genomic_DNA"/>
</dbReference>
<sequence length="438" mass="48027">MTSGDAPSVGLLESASCGAMGISTSGTNTAHPCLDQTYVTKNGVSQERANVHQTSTQPRHASEPLTGQKDTYVANGHGEGESEYKLSQEKSEGISSCQGPAQELRELLDDRIYPIEDDIIRLHVKLDDLRVVVNEIRGAVKSWDSKIEPDIKNPPAAVPDGINRTGNHSTNGSSSAFDSVPVSSKTESSQPMSVSSLSTNSSSPSLVPNNDSVSIMTITSAIRELATTLQGQQARWDLDEVGFFSPGDEQPLSYINNTVIYSDVFHFVDRIRDYATLKGDKLVAGNLFLCLRGDALLWYGHLSGAKKAILHQSLSTWCAELISRFKMPGVVALQKLCNDKFTVDDVRSGRNISDYLYSIVRYARSAGFDQVSDQIDFAYRGLDPILREYLAPPSADTSIVRFESQLRARLRLWIEEFGQSKSIERIIIHADPTLAAHL</sequence>
<dbReference type="AlphaFoldDB" id="A0A165GTK1"/>
<protein>
    <submittedName>
        <fullName evidence="2">Uncharacterized protein</fullName>
    </submittedName>
</protein>
<evidence type="ECO:0000256" key="1">
    <source>
        <dbReference type="SAM" id="MobiDB-lite"/>
    </source>
</evidence>
<feature type="region of interest" description="Disordered" evidence="1">
    <location>
        <begin position="146"/>
        <end position="208"/>
    </location>
</feature>
<reference evidence="2 3" key="1">
    <citation type="journal article" date="2016" name="Fungal Biol.">
        <title>The genome of Xylona heveae provides a window into fungal endophytism.</title>
        <authorList>
            <person name="Gazis R."/>
            <person name="Kuo A."/>
            <person name="Riley R."/>
            <person name="LaButti K."/>
            <person name="Lipzen A."/>
            <person name="Lin J."/>
            <person name="Amirebrahimi M."/>
            <person name="Hesse C.N."/>
            <person name="Spatafora J.W."/>
            <person name="Henrissat B."/>
            <person name="Hainaut M."/>
            <person name="Grigoriev I.V."/>
            <person name="Hibbett D.S."/>
        </authorList>
    </citation>
    <scope>NUCLEOTIDE SEQUENCE [LARGE SCALE GENOMIC DNA]</scope>
    <source>
        <strain evidence="2 3">TC161</strain>
    </source>
</reference>
<proteinExistence type="predicted"/>
<dbReference type="STRING" id="1328760.A0A165GTK1"/>
<accession>A0A165GTK1</accession>
<gene>
    <name evidence="2" type="ORF">L228DRAFT_260751</name>
</gene>
<dbReference type="InParanoid" id="A0A165GTK1"/>
<dbReference type="RefSeq" id="XP_018188136.1">
    <property type="nucleotide sequence ID" value="XM_018334286.1"/>
</dbReference>
<feature type="compositionally biased region" description="Low complexity" evidence="1">
    <location>
        <begin position="173"/>
        <end position="184"/>
    </location>
</feature>
<feature type="region of interest" description="Disordered" evidence="1">
    <location>
        <begin position="53"/>
        <end position="82"/>
    </location>
</feature>
<dbReference type="GeneID" id="28899423"/>
<dbReference type="Proteomes" id="UP000076632">
    <property type="component" value="Unassembled WGS sequence"/>
</dbReference>
<evidence type="ECO:0000313" key="3">
    <source>
        <dbReference type="Proteomes" id="UP000076632"/>
    </source>
</evidence>
<evidence type="ECO:0000313" key="2">
    <source>
        <dbReference type="EMBL" id="KZF22581.1"/>
    </source>
</evidence>
<feature type="compositionally biased region" description="Low complexity" evidence="1">
    <location>
        <begin position="193"/>
        <end position="208"/>
    </location>
</feature>
<keyword evidence="3" id="KW-1185">Reference proteome</keyword>
<organism evidence="2 3">
    <name type="scientific">Xylona heveae (strain CBS 132557 / TC161)</name>
    <dbReference type="NCBI Taxonomy" id="1328760"/>
    <lineage>
        <taxon>Eukaryota</taxon>
        <taxon>Fungi</taxon>
        <taxon>Dikarya</taxon>
        <taxon>Ascomycota</taxon>
        <taxon>Pezizomycotina</taxon>
        <taxon>Xylonomycetes</taxon>
        <taxon>Xylonales</taxon>
        <taxon>Xylonaceae</taxon>
        <taxon>Xylona</taxon>
    </lineage>
</organism>